<dbReference type="InterPro" id="IPR032675">
    <property type="entry name" value="LRR_dom_sf"/>
</dbReference>
<dbReference type="Gene3D" id="3.80.10.10">
    <property type="entry name" value="Ribonuclease Inhibitor"/>
    <property type="match status" value="1"/>
</dbReference>
<protein>
    <recommendedName>
        <fullName evidence="3">F-box domain-containing protein</fullName>
    </recommendedName>
</protein>
<gene>
    <name evidence="1" type="ORF">VNI00_010608</name>
</gene>
<proteinExistence type="predicted"/>
<sequence>MEDSNGFNENIDLEQSDRLSQGLYNLLRSGRAPFASEELYLEKLGFLLEERMESIADVVAFAALRRKSRAVSSLGAPVRRLPSEILSEILVRAAVMNGGEVIEGQKCTSAGSRLGEVCSYWRDLTLKTPRIWGLVAVAIAWYDDSSDLSQDATLQHSQQLRIDSLLKEQLPRVHRLELAIPEPHVFLRSNTGLLDNVERLQVPGLVSIKHGHASWSDTIKHCCPNVRNLNVHFRRDWGFGWPFSTTPSSILPIAGNTSFPFDKITNLTIRNYDIGISDAWLAMIRSCKNLSQAHIILPSFQMYSQERLTHIFHALLPNQTQTPIQESSSCFDLTKLFRLEIQIEDVDDITDATNVPGPFNDCIRILDAISAPALTSLTIIAKGSMSSTLDSLQKAINSFLGRSNGRGLHDLRLYPPLSDLHLISLLANTPKLKKLALCGLVKTEDGLRPSTNQNQTSSSDCVEDGRVITLQLLKNLMLAPKVRVDDSGKLHDSIGSVVYDLNCHPQAQLLPELQDIHFSVQSWSSEYWSAFADILESRRPTLWSAVVIVVGSVKLEDIRDLTRLQEEGLAVRVQQCSGDKTGRFILGYGNLGQSGL</sequence>
<name>A0AAW0CJ29_9AGAR</name>
<keyword evidence="2" id="KW-1185">Reference proteome</keyword>
<dbReference type="AlphaFoldDB" id="A0AAW0CJ29"/>
<reference evidence="1 2" key="1">
    <citation type="submission" date="2024-01" db="EMBL/GenBank/DDBJ databases">
        <title>A draft genome for a cacao thread blight-causing isolate of Paramarasmius palmivorus.</title>
        <authorList>
            <person name="Baruah I.K."/>
            <person name="Bukari Y."/>
            <person name="Amoako-Attah I."/>
            <person name="Meinhardt L.W."/>
            <person name="Bailey B.A."/>
            <person name="Cohen S.P."/>
        </authorList>
    </citation>
    <scope>NUCLEOTIDE SEQUENCE [LARGE SCALE GENOMIC DNA]</scope>
    <source>
        <strain evidence="1 2">GH-12</strain>
    </source>
</reference>
<evidence type="ECO:0008006" key="3">
    <source>
        <dbReference type="Google" id="ProtNLM"/>
    </source>
</evidence>
<evidence type="ECO:0000313" key="2">
    <source>
        <dbReference type="Proteomes" id="UP001383192"/>
    </source>
</evidence>
<dbReference type="Proteomes" id="UP001383192">
    <property type="component" value="Unassembled WGS sequence"/>
</dbReference>
<evidence type="ECO:0000313" key="1">
    <source>
        <dbReference type="EMBL" id="KAK7038724.1"/>
    </source>
</evidence>
<dbReference type="EMBL" id="JAYKXP010000043">
    <property type="protein sequence ID" value="KAK7038724.1"/>
    <property type="molecule type" value="Genomic_DNA"/>
</dbReference>
<accession>A0AAW0CJ29</accession>
<comment type="caution">
    <text evidence="1">The sequence shown here is derived from an EMBL/GenBank/DDBJ whole genome shotgun (WGS) entry which is preliminary data.</text>
</comment>
<organism evidence="1 2">
    <name type="scientific">Paramarasmius palmivorus</name>
    <dbReference type="NCBI Taxonomy" id="297713"/>
    <lineage>
        <taxon>Eukaryota</taxon>
        <taxon>Fungi</taxon>
        <taxon>Dikarya</taxon>
        <taxon>Basidiomycota</taxon>
        <taxon>Agaricomycotina</taxon>
        <taxon>Agaricomycetes</taxon>
        <taxon>Agaricomycetidae</taxon>
        <taxon>Agaricales</taxon>
        <taxon>Marasmiineae</taxon>
        <taxon>Marasmiaceae</taxon>
        <taxon>Paramarasmius</taxon>
    </lineage>
</organism>